<protein>
    <submittedName>
        <fullName evidence="2">Ribonuclease</fullName>
    </submittedName>
</protein>
<sequence>MLNKTSKSKIFILDTNVILHDHTCIYQFQDNDIILPITVLEELDKFKRGNDLINYQAREFVRVLDEIVGDELFNGG</sequence>
<dbReference type="InterPro" id="IPR002716">
    <property type="entry name" value="PIN_dom"/>
</dbReference>
<accession>A0A831PJQ4</accession>
<organism evidence="2">
    <name type="scientific">Mariniphaga anaerophila</name>
    <dbReference type="NCBI Taxonomy" id="1484053"/>
    <lineage>
        <taxon>Bacteria</taxon>
        <taxon>Pseudomonadati</taxon>
        <taxon>Bacteroidota</taxon>
        <taxon>Bacteroidia</taxon>
        <taxon>Marinilabiliales</taxon>
        <taxon>Prolixibacteraceae</taxon>
        <taxon>Mariniphaga</taxon>
    </lineage>
</organism>
<evidence type="ECO:0000259" key="1">
    <source>
        <dbReference type="Pfam" id="PF13638"/>
    </source>
</evidence>
<feature type="non-terminal residue" evidence="2">
    <location>
        <position position="76"/>
    </location>
</feature>
<dbReference type="Pfam" id="PF13638">
    <property type="entry name" value="PIN_4"/>
    <property type="match status" value="1"/>
</dbReference>
<reference evidence="2" key="1">
    <citation type="journal article" date="2020" name="mSystems">
        <title>Genome- and Community-Level Interaction Insights into Carbon Utilization and Element Cycling Functions of Hydrothermarchaeota in Hydrothermal Sediment.</title>
        <authorList>
            <person name="Zhou Z."/>
            <person name="Liu Y."/>
            <person name="Xu W."/>
            <person name="Pan J."/>
            <person name="Luo Z.H."/>
            <person name="Li M."/>
        </authorList>
    </citation>
    <scope>NUCLEOTIDE SEQUENCE [LARGE SCALE GENOMIC DNA]</scope>
    <source>
        <strain evidence="2">SpSt-1217</strain>
    </source>
</reference>
<evidence type="ECO:0000313" key="2">
    <source>
        <dbReference type="EMBL" id="HDR52024.1"/>
    </source>
</evidence>
<dbReference type="AlphaFoldDB" id="A0A831PJQ4"/>
<dbReference type="InterPro" id="IPR029060">
    <property type="entry name" value="PIN-like_dom_sf"/>
</dbReference>
<feature type="domain" description="PIN" evidence="1">
    <location>
        <begin position="11"/>
        <end position="69"/>
    </location>
</feature>
<name>A0A831PJQ4_9BACT</name>
<comment type="caution">
    <text evidence="2">The sequence shown here is derived from an EMBL/GenBank/DDBJ whole genome shotgun (WGS) entry which is preliminary data.</text>
</comment>
<dbReference type="EMBL" id="DSDK01000571">
    <property type="protein sequence ID" value="HDR52024.1"/>
    <property type="molecule type" value="Genomic_DNA"/>
</dbReference>
<dbReference type="Proteomes" id="UP000886047">
    <property type="component" value="Unassembled WGS sequence"/>
</dbReference>
<dbReference type="Gene3D" id="3.40.50.1010">
    <property type="entry name" value="5'-nuclease"/>
    <property type="match status" value="1"/>
</dbReference>
<dbReference type="SUPFAM" id="SSF88723">
    <property type="entry name" value="PIN domain-like"/>
    <property type="match status" value="1"/>
</dbReference>
<proteinExistence type="predicted"/>
<dbReference type="CDD" id="cd09883">
    <property type="entry name" value="PIN_VapC_PhoHL-ATPase"/>
    <property type="match status" value="1"/>
</dbReference>
<gene>
    <name evidence="2" type="ORF">ENN90_10485</name>
</gene>